<reference evidence="6" key="1">
    <citation type="submission" date="2019-08" db="EMBL/GenBank/DDBJ databases">
        <title>Carotenoids and Carotenoid Binding Proteins in the Halophilic Cyanobacterium Euhalothece sp. ZM00.</title>
        <authorList>
            <person name="Cho S.M."/>
            <person name="Song J.Y."/>
            <person name="Park Y.-I."/>
        </authorList>
    </citation>
    <scope>NUCLEOTIDE SEQUENCE [LARGE SCALE GENOMIC DNA]</scope>
    <source>
        <strain evidence="6">Z-M001</strain>
    </source>
</reference>
<dbReference type="CDD" id="cd06171">
    <property type="entry name" value="Sigma70_r4"/>
    <property type="match status" value="1"/>
</dbReference>
<dbReference type="NCBIfam" id="NF005644">
    <property type="entry name" value="PRK07408.1"/>
    <property type="match status" value="1"/>
</dbReference>
<protein>
    <submittedName>
        <fullName evidence="6">RNA polymerase sigma factor SigF</fullName>
    </submittedName>
</protein>
<dbReference type="PANTHER" id="PTHR30385:SF4">
    <property type="entry name" value="RNA POLYMERASE SIGMA-E FACTOR"/>
    <property type="match status" value="1"/>
</dbReference>
<dbReference type="InterPro" id="IPR000943">
    <property type="entry name" value="RNA_pol_sigma70"/>
</dbReference>
<dbReference type="KEGG" id="enn:FRE64_00275"/>
<keyword evidence="4" id="KW-0804">Transcription</keyword>
<dbReference type="InterPro" id="IPR007624">
    <property type="entry name" value="RNA_pol_sigma70_r3"/>
</dbReference>
<dbReference type="GO" id="GO:0003677">
    <property type="term" value="F:DNA binding"/>
    <property type="evidence" value="ECO:0007669"/>
    <property type="project" value="UniProtKB-KW"/>
</dbReference>
<gene>
    <name evidence="6" type="ORF">FRE64_00275</name>
</gene>
<dbReference type="Pfam" id="PF04542">
    <property type="entry name" value="Sigma70_r2"/>
    <property type="match status" value="1"/>
</dbReference>
<evidence type="ECO:0000256" key="2">
    <source>
        <dbReference type="ARBA" id="ARBA00023082"/>
    </source>
</evidence>
<dbReference type="EMBL" id="CP042326">
    <property type="protein sequence ID" value="QDZ38516.1"/>
    <property type="molecule type" value="Genomic_DNA"/>
</dbReference>
<dbReference type="Proteomes" id="UP000318453">
    <property type="component" value="Chromosome"/>
</dbReference>
<evidence type="ECO:0000259" key="5">
    <source>
        <dbReference type="PROSITE" id="PS00715"/>
    </source>
</evidence>
<dbReference type="InterPro" id="IPR013325">
    <property type="entry name" value="RNA_pol_sigma_r2"/>
</dbReference>
<dbReference type="InterPro" id="IPR007627">
    <property type="entry name" value="RNA_pol_sigma70_r2"/>
</dbReference>
<feature type="domain" description="RNA polymerase sigma-70" evidence="5">
    <location>
        <begin position="57"/>
        <end position="70"/>
    </location>
</feature>
<dbReference type="AlphaFoldDB" id="A0A5B8NHZ2"/>
<dbReference type="OrthoDB" id="1185556at2"/>
<name>A0A5B8NHZ2_9CHRO</name>
<dbReference type="SUPFAM" id="SSF88659">
    <property type="entry name" value="Sigma3 and sigma4 domains of RNA polymerase sigma factors"/>
    <property type="match status" value="2"/>
</dbReference>
<dbReference type="Pfam" id="PF04539">
    <property type="entry name" value="Sigma70_r3"/>
    <property type="match status" value="1"/>
</dbReference>
<dbReference type="Pfam" id="PF04545">
    <property type="entry name" value="Sigma70_r4"/>
    <property type="match status" value="1"/>
</dbReference>
<dbReference type="InterPro" id="IPR014284">
    <property type="entry name" value="RNA_pol_sigma-70_dom"/>
</dbReference>
<sequence>MASLTTVNVKRNSLELLRCYQDNPEQKVRNQIVELNMGLVRKEAHHWVNQCGESYDDLIQVGCIGLIRAIERFNLSKGNAFSSFAMPYIRGEIQHYLRDRSTSVKIPRRWLELKQQASKVTQVLREELKRSPTEAEIAEKLNISLEEWQEIKLAAKNREPLSLDIPIGSEEENTSLGELVPDQQYRSFQLAQEDRIRLQQGLVELEERTRSVLEFVFLQDLTQKEAAEVLGISVVTVSRRLKKGLKLLKHQLS</sequence>
<accession>A0A5B8NHZ2</accession>
<dbReference type="InterPro" id="IPR007630">
    <property type="entry name" value="RNA_pol_sigma70_r4"/>
</dbReference>
<evidence type="ECO:0000313" key="7">
    <source>
        <dbReference type="Proteomes" id="UP000318453"/>
    </source>
</evidence>
<keyword evidence="2" id="KW-0731">Sigma factor</keyword>
<keyword evidence="1" id="KW-0805">Transcription regulation</keyword>
<dbReference type="SUPFAM" id="SSF88946">
    <property type="entry name" value="Sigma2 domain of RNA polymerase sigma factors"/>
    <property type="match status" value="1"/>
</dbReference>
<dbReference type="PROSITE" id="PS00715">
    <property type="entry name" value="SIGMA70_1"/>
    <property type="match status" value="1"/>
</dbReference>
<evidence type="ECO:0000256" key="1">
    <source>
        <dbReference type="ARBA" id="ARBA00023015"/>
    </source>
</evidence>
<keyword evidence="7" id="KW-1185">Reference proteome</keyword>
<dbReference type="GO" id="GO:0006352">
    <property type="term" value="P:DNA-templated transcription initiation"/>
    <property type="evidence" value="ECO:0007669"/>
    <property type="project" value="InterPro"/>
</dbReference>
<proteinExistence type="predicted"/>
<dbReference type="GO" id="GO:0016987">
    <property type="term" value="F:sigma factor activity"/>
    <property type="evidence" value="ECO:0007669"/>
    <property type="project" value="UniProtKB-KW"/>
</dbReference>
<dbReference type="NCBIfam" id="TIGR02937">
    <property type="entry name" value="sigma70-ECF"/>
    <property type="match status" value="1"/>
</dbReference>
<dbReference type="Gene3D" id="1.20.120.1810">
    <property type="match status" value="1"/>
</dbReference>
<dbReference type="RefSeq" id="WP_146294127.1">
    <property type="nucleotide sequence ID" value="NZ_CP042326.1"/>
</dbReference>
<dbReference type="InterPro" id="IPR013324">
    <property type="entry name" value="RNA_pol_sigma_r3/r4-like"/>
</dbReference>
<keyword evidence="3" id="KW-0238">DNA-binding</keyword>
<dbReference type="Gene3D" id="1.10.10.10">
    <property type="entry name" value="Winged helix-like DNA-binding domain superfamily/Winged helix DNA-binding domain"/>
    <property type="match status" value="2"/>
</dbReference>
<dbReference type="InterPro" id="IPR036388">
    <property type="entry name" value="WH-like_DNA-bd_sf"/>
</dbReference>
<dbReference type="PANTHER" id="PTHR30385">
    <property type="entry name" value="SIGMA FACTOR F FLAGELLAR"/>
    <property type="match status" value="1"/>
</dbReference>
<evidence type="ECO:0000256" key="3">
    <source>
        <dbReference type="ARBA" id="ARBA00023125"/>
    </source>
</evidence>
<evidence type="ECO:0000313" key="6">
    <source>
        <dbReference type="EMBL" id="QDZ38516.1"/>
    </source>
</evidence>
<organism evidence="6 7">
    <name type="scientific">Euhalothece natronophila Z-M001</name>
    <dbReference type="NCBI Taxonomy" id="522448"/>
    <lineage>
        <taxon>Bacteria</taxon>
        <taxon>Bacillati</taxon>
        <taxon>Cyanobacteriota</taxon>
        <taxon>Cyanophyceae</taxon>
        <taxon>Oscillatoriophycideae</taxon>
        <taxon>Chroococcales</taxon>
        <taxon>Halothecacae</taxon>
        <taxon>Halothece cluster</taxon>
        <taxon>Euhalothece</taxon>
    </lineage>
</organism>
<evidence type="ECO:0000256" key="4">
    <source>
        <dbReference type="ARBA" id="ARBA00023163"/>
    </source>
</evidence>
<dbReference type="PRINTS" id="PR00046">
    <property type="entry name" value="SIGMA70FCT"/>
</dbReference>